<evidence type="ECO:0000313" key="17">
    <source>
        <dbReference type="EMBL" id="MCY0966896.1"/>
    </source>
</evidence>
<evidence type="ECO:0000256" key="6">
    <source>
        <dbReference type="ARBA" id="ARBA00022729"/>
    </source>
</evidence>
<keyword evidence="3 12" id="KW-1134">Transmembrane beta strand</keyword>
<dbReference type="EMBL" id="JAPNOA010000058">
    <property type="protein sequence ID" value="MCY0966896.1"/>
    <property type="molecule type" value="Genomic_DNA"/>
</dbReference>
<feature type="chain" id="PRO_5040826699" evidence="14">
    <location>
        <begin position="33"/>
        <end position="696"/>
    </location>
</feature>
<evidence type="ECO:0000256" key="5">
    <source>
        <dbReference type="ARBA" id="ARBA00022692"/>
    </source>
</evidence>
<dbReference type="InterPro" id="IPR037066">
    <property type="entry name" value="Plug_dom_sf"/>
</dbReference>
<dbReference type="PANTHER" id="PTHR32552:SF68">
    <property type="entry name" value="FERRICHROME OUTER MEMBRANE TRANSPORTER_PHAGE RECEPTOR"/>
    <property type="match status" value="1"/>
</dbReference>
<keyword evidence="17" id="KW-0675">Receptor</keyword>
<keyword evidence="6 14" id="KW-0732">Signal</keyword>
<dbReference type="RefSeq" id="WP_283175104.1">
    <property type="nucleotide sequence ID" value="NZ_JAPNOA010000058.1"/>
</dbReference>
<dbReference type="AlphaFoldDB" id="A0A9X3EGQ3"/>
<dbReference type="SUPFAM" id="SSF56935">
    <property type="entry name" value="Porins"/>
    <property type="match status" value="1"/>
</dbReference>
<dbReference type="Gene3D" id="2.170.130.10">
    <property type="entry name" value="TonB-dependent receptor, plug domain"/>
    <property type="match status" value="1"/>
</dbReference>
<reference evidence="17" key="1">
    <citation type="submission" date="2022-11" db="EMBL/GenBank/DDBJ databases">
        <title>Parathalassolutuus dongxingensis gen. nov., sp. nov., a novel member of family Oceanospirillaceae isolated from a coastal shrimp pond in Guangxi, China.</title>
        <authorList>
            <person name="Chen H."/>
        </authorList>
    </citation>
    <scope>NUCLEOTIDE SEQUENCE</scope>
    <source>
        <strain evidence="17">G-43</strain>
    </source>
</reference>
<evidence type="ECO:0000256" key="3">
    <source>
        <dbReference type="ARBA" id="ARBA00022452"/>
    </source>
</evidence>
<keyword evidence="2 12" id="KW-0813">Transport</keyword>
<evidence type="ECO:0000256" key="8">
    <source>
        <dbReference type="ARBA" id="ARBA00023065"/>
    </source>
</evidence>
<keyword evidence="5 12" id="KW-0812">Transmembrane</keyword>
<organism evidence="17 18">
    <name type="scientific">Parathalassolituus penaei</name>
    <dbReference type="NCBI Taxonomy" id="2997323"/>
    <lineage>
        <taxon>Bacteria</taxon>
        <taxon>Pseudomonadati</taxon>
        <taxon>Pseudomonadota</taxon>
        <taxon>Gammaproteobacteria</taxon>
        <taxon>Oceanospirillales</taxon>
        <taxon>Oceanospirillaceae</taxon>
        <taxon>Parathalassolituus</taxon>
    </lineage>
</organism>
<proteinExistence type="inferred from homology"/>
<dbReference type="Pfam" id="PF00593">
    <property type="entry name" value="TonB_dep_Rec_b-barrel"/>
    <property type="match status" value="1"/>
</dbReference>
<gene>
    <name evidence="17" type="ORF">OUO13_17095</name>
</gene>
<evidence type="ECO:0000256" key="11">
    <source>
        <dbReference type="ARBA" id="ARBA00023237"/>
    </source>
</evidence>
<dbReference type="Gene3D" id="2.40.170.20">
    <property type="entry name" value="TonB-dependent receptor, beta-barrel domain"/>
    <property type="match status" value="1"/>
</dbReference>
<evidence type="ECO:0000256" key="10">
    <source>
        <dbReference type="ARBA" id="ARBA00023136"/>
    </source>
</evidence>
<accession>A0A9X3EGQ3</accession>
<evidence type="ECO:0000256" key="7">
    <source>
        <dbReference type="ARBA" id="ARBA00023004"/>
    </source>
</evidence>
<keyword evidence="18" id="KW-1185">Reference proteome</keyword>
<comment type="subcellular location">
    <subcellularLocation>
        <location evidence="1 12">Cell outer membrane</location>
        <topology evidence="1 12">Multi-pass membrane protein</topology>
    </subcellularLocation>
</comment>
<dbReference type="InterPro" id="IPR039426">
    <property type="entry name" value="TonB-dep_rcpt-like"/>
</dbReference>
<keyword evidence="10 12" id="KW-0472">Membrane</keyword>
<evidence type="ECO:0000259" key="15">
    <source>
        <dbReference type="Pfam" id="PF00593"/>
    </source>
</evidence>
<evidence type="ECO:0000313" key="18">
    <source>
        <dbReference type="Proteomes" id="UP001150830"/>
    </source>
</evidence>
<dbReference type="GO" id="GO:0015344">
    <property type="term" value="F:siderophore uptake transmembrane transporter activity"/>
    <property type="evidence" value="ECO:0007669"/>
    <property type="project" value="TreeGrafter"/>
</dbReference>
<keyword evidence="4" id="KW-0410">Iron transport</keyword>
<protein>
    <submittedName>
        <fullName evidence="17">TonB-dependent receptor</fullName>
    </submittedName>
</protein>
<sequence>MKLFRISPLAVRVATASVTTCVAALGATSSYAAASSATESVQNSAYANTSLSVGEVGEIVVTAPAGGALTSATVLSSVDRLEGERVQQDIPQDSWQLFRNLPGVQLTSFGQGNESGKLSFRAFNGEGEINAVKLLIDDIPANTNDGNMRYLDTLMPLEIDHLEEVRGTNDARFGLYNIAGNVSAYTRQGGDYNEARVSAGSFGNRSLQVAAAGDDGNHATNAFVGWQASDGSREHAHKEKYSMSGKWYYTPDEQNYRLGVIVRHANAEADEPGYLTAAEVADDPWQSMPRNASDGGVRPMTMASVHLESSLNDELELAVRTWVNRIDDQRWVTFYSSQQERRAQEQHSGILSTLTWRPQVNSLYDLAVEGGVSAEHQDNLNNRYATVSREHITHTREQRYWLNNQGMWVQGRIMPSEDLTLVPAYRVDRLDGGFENRLNDTRADINQYGLIRQPKFSLIYQLVDSTSLYANWGKTFQVGMGAATFKINQQDDLKPSINTGWETGVKFGDHKRVSGRLALWQQTADNEARSKLGDADNDAENIGKTLRQGIDLQLNAELTEQLTSWMAWSQQRSRILEADASSPASDGQEIDHVPHFVASAGVDYQPADQWVVGVSSRGQSNYYLERTNSSGRFGGYWLFDTHVDYQPRPDLTLNLAVQNLGDRYYEYVWYYGSADVPTLHAAGERRSVTAAVNLQF</sequence>
<feature type="domain" description="TonB-dependent receptor plug" evidence="16">
    <location>
        <begin position="74"/>
        <end position="180"/>
    </location>
</feature>
<dbReference type="GO" id="GO:0009279">
    <property type="term" value="C:cell outer membrane"/>
    <property type="evidence" value="ECO:0007669"/>
    <property type="project" value="UniProtKB-SubCell"/>
</dbReference>
<dbReference type="PANTHER" id="PTHR32552">
    <property type="entry name" value="FERRICHROME IRON RECEPTOR-RELATED"/>
    <property type="match status" value="1"/>
</dbReference>
<name>A0A9X3EGQ3_9GAMM</name>
<dbReference type="InterPro" id="IPR012910">
    <property type="entry name" value="Plug_dom"/>
</dbReference>
<comment type="similarity">
    <text evidence="12 13">Belongs to the TonB-dependent receptor family.</text>
</comment>
<evidence type="ECO:0000256" key="13">
    <source>
        <dbReference type="RuleBase" id="RU003357"/>
    </source>
</evidence>
<evidence type="ECO:0000256" key="12">
    <source>
        <dbReference type="PROSITE-ProRule" id="PRU01360"/>
    </source>
</evidence>
<keyword evidence="8" id="KW-0406">Ion transport</keyword>
<evidence type="ECO:0000256" key="2">
    <source>
        <dbReference type="ARBA" id="ARBA00022448"/>
    </source>
</evidence>
<evidence type="ECO:0000256" key="14">
    <source>
        <dbReference type="SAM" id="SignalP"/>
    </source>
</evidence>
<evidence type="ECO:0000256" key="1">
    <source>
        <dbReference type="ARBA" id="ARBA00004571"/>
    </source>
</evidence>
<dbReference type="PROSITE" id="PS52016">
    <property type="entry name" value="TONB_DEPENDENT_REC_3"/>
    <property type="match status" value="1"/>
</dbReference>
<evidence type="ECO:0000256" key="4">
    <source>
        <dbReference type="ARBA" id="ARBA00022496"/>
    </source>
</evidence>
<evidence type="ECO:0000256" key="9">
    <source>
        <dbReference type="ARBA" id="ARBA00023077"/>
    </source>
</evidence>
<feature type="domain" description="TonB-dependent receptor-like beta-barrel" evidence="15">
    <location>
        <begin position="247"/>
        <end position="660"/>
    </location>
</feature>
<dbReference type="InterPro" id="IPR036942">
    <property type="entry name" value="Beta-barrel_TonB_sf"/>
</dbReference>
<keyword evidence="11 12" id="KW-0998">Cell outer membrane</keyword>
<dbReference type="InterPro" id="IPR000531">
    <property type="entry name" value="Beta-barrel_TonB"/>
</dbReference>
<feature type="signal peptide" evidence="14">
    <location>
        <begin position="1"/>
        <end position="32"/>
    </location>
</feature>
<comment type="caution">
    <text evidence="17">The sequence shown here is derived from an EMBL/GenBank/DDBJ whole genome shotgun (WGS) entry which is preliminary data.</text>
</comment>
<keyword evidence="9 13" id="KW-0798">TonB box</keyword>
<keyword evidence="7" id="KW-0408">Iron</keyword>
<evidence type="ECO:0000259" key="16">
    <source>
        <dbReference type="Pfam" id="PF07715"/>
    </source>
</evidence>
<dbReference type="Pfam" id="PF07715">
    <property type="entry name" value="Plug"/>
    <property type="match status" value="1"/>
</dbReference>
<dbReference type="Proteomes" id="UP001150830">
    <property type="component" value="Unassembled WGS sequence"/>
</dbReference>